<dbReference type="InterPro" id="IPR029061">
    <property type="entry name" value="THDP-binding"/>
</dbReference>
<dbReference type="PANTHER" id="PTHR43825">
    <property type="entry name" value="PYRUVATE DEHYDROGENASE E1 COMPONENT"/>
    <property type="match status" value="1"/>
</dbReference>
<dbReference type="Pfam" id="PF02779">
    <property type="entry name" value="Transket_pyr"/>
    <property type="match status" value="1"/>
</dbReference>
<dbReference type="SUPFAM" id="SSF52922">
    <property type="entry name" value="TK C-terminal domain-like"/>
    <property type="match status" value="1"/>
</dbReference>
<dbReference type="Gene3D" id="3.40.50.920">
    <property type="match status" value="1"/>
</dbReference>
<sequence>MRNRIVDLVEQSAAADPNTLFMTGDLGFSVIEKIQARLGERFINAGVAEANMATMAGSLAMLGFRVYIYSIAPFVTLRCVEQLRNDVCYQGGNVRVIGIGAGLSYGTLGPSHHSLEDAALLGSLPRMRVVSPGGPGELDAVFRALEPVDEPIYFRIGRESGIPVEPPALTVDDPAWIVRDGADATVLACGAVLGKALDAAERLKAAGGPDVRVVSVPVIKPFPTACVDRLLADGPVVTVMEAYPGNPLEVGAMELLLARGTRHGFRAVNVAHSFPKVVASHDVLRDRAGVSTAAVEDALRALTSTRQPFPA</sequence>
<organism evidence="2 3">
    <name type="scientific">Azospirillum aestuarii</name>
    <dbReference type="NCBI Taxonomy" id="2802052"/>
    <lineage>
        <taxon>Bacteria</taxon>
        <taxon>Pseudomonadati</taxon>
        <taxon>Pseudomonadota</taxon>
        <taxon>Alphaproteobacteria</taxon>
        <taxon>Rhodospirillales</taxon>
        <taxon>Azospirillaceae</taxon>
        <taxon>Azospirillum</taxon>
    </lineage>
</organism>
<evidence type="ECO:0000259" key="1">
    <source>
        <dbReference type="SMART" id="SM00861"/>
    </source>
</evidence>
<dbReference type="InterPro" id="IPR033248">
    <property type="entry name" value="Transketolase_C"/>
</dbReference>
<dbReference type="InterPro" id="IPR009014">
    <property type="entry name" value="Transketo_C/PFOR_II"/>
</dbReference>
<evidence type="ECO:0000313" key="3">
    <source>
        <dbReference type="Proteomes" id="UP000654452"/>
    </source>
</evidence>
<reference evidence="2 3" key="1">
    <citation type="submission" date="2021-01" db="EMBL/GenBank/DDBJ databases">
        <title>Azospirillum sp. YIM DDC1 draft genome.</title>
        <authorList>
            <person name="Wang Y.-X."/>
        </authorList>
    </citation>
    <scope>NUCLEOTIDE SEQUENCE [LARGE SCALE GENOMIC DNA]</scope>
    <source>
        <strain evidence="2 3">YIM DDC1</strain>
    </source>
</reference>
<dbReference type="Gene3D" id="3.40.50.970">
    <property type="match status" value="1"/>
</dbReference>
<dbReference type="SMART" id="SM00861">
    <property type="entry name" value="Transket_pyr"/>
    <property type="match status" value="1"/>
</dbReference>
<dbReference type="CDD" id="cd07033">
    <property type="entry name" value="TPP_PYR_DXS_TK_like"/>
    <property type="match status" value="1"/>
</dbReference>
<protein>
    <recommendedName>
        <fullName evidence="1">Transketolase-like pyrimidine-binding domain-containing protein</fullName>
    </recommendedName>
</protein>
<dbReference type="InterPro" id="IPR005475">
    <property type="entry name" value="Transketolase-like_Pyr-bd"/>
</dbReference>
<dbReference type="InterPro" id="IPR051157">
    <property type="entry name" value="PDH/Transketolase"/>
</dbReference>
<feature type="domain" description="Transketolase-like pyrimidine-binding" evidence="1">
    <location>
        <begin position="1"/>
        <end position="164"/>
    </location>
</feature>
<gene>
    <name evidence="2" type="ORF">JJL56_28630</name>
</gene>
<dbReference type="Proteomes" id="UP000654452">
    <property type="component" value="Unassembled WGS sequence"/>
</dbReference>
<evidence type="ECO:0000313" key="2">
    <source>
        <dbReference type="EMBL" id="MBK4722828.1"/>
    </source>
</evidence>
<accession>A0ABS1I815</accession>
<name>A0ABS1I815_9PROT</name>
<dbReference type="Pfam" id="PF02780">
    <property type="entry name" value="Transketolase_C"/>
    <property type="match status" value="1"/>
</dbReference>
<proteinExistence type="predicted"/>
<dbReference type="SUPFAM" id="SSF52518">
    <property type="entry name" value="Thiamin diphosphate-binding fold (THDP-binding)"/>
    <property type="match status" value="1"/>
</dbReference>
<comment type="caution">
    <text evidence="2">The sequence shown here is derived from an EMBL/GenBank/DDBJ whole genome shotgun (WGS) entry which is preliminary data.</text>
</comment>
<dbReference type="RefSeq" id="WP_200487200.1">
    <property type="nucleotide sequence ID" value="NZ_JAEPIV010000031.1"/>
</dbReference>
<dbReference type="EMBL" id="JAEPIV010000031">
    <property type="protein sequence ID" value="MBK4722828.1"/>
    <property type="molecule type" value="Genomic_DNA"/>
</dbReference>
<dbReference type="PANTHER" id="PTHR43825:SF5">
    <property type="entry name" value="HYPOTHETICAL TRANSKETOLASE FAMILY PROTEIN"/>
    <property type="match status" value="1"/>
</dbReference>
<keyword evidence="3" id="KW-1185">Reference proteome</keyword>